<keyword evidence="6" id="KW-0238">DNA-binding</keyword>
<dbReference type="AlphaFoldDB" id="A0A367YJS6"/>
<dbReference type="GO" id="GO:0005634">
    <property type="term" value="C:nucleus"/>
    <property type="evidence" value="ECO:0007669"/>
    <property type="project" value="UniProtKB-SubCell"/>
</dbReference>
<dbReference type="InterPro" id="IPR050797">
    <property type="entry name" value="Carb_Metab_Trans_Reg"/>
</dbReference>
<evidence type="ECO:0000256" key="1">
    <source>
        <dbReference type="ARBA" id="ARBA00004123"/>
    </source>
</evidence>
<keyword evidence="3" id="KW-0479">Metal-binding</keyword>
<comment type="subcellular location">
    <subcellularLocation>
        <location evidence="1">Nucleus</location>
    </subcellularLocation>
</comment>
<dbReference type="InterPro" id="IPR036864">
    <property type="entry name" value="Zn2-C6_fun-type_DNA-bd_sf"/>
</dbReference>
<keyword evidence="8" id="KW-0539">Nucleus</keyword>
<evidence type="ECO:0000256" key="5">
    <source>
        <dbReference type="ARBA" id="ARBA00023015"/>
    </source>
</evidence>
<protein>
    <submittedName>
        <fullName evidence="10">Putative sucrose utilization protein SUC1</fullName>
    </submittedName>
</protein>
<dbReference type="PANTHER" id="PTHR31668:SF18">
    <property type="entry name" value="MALTOSE FERMENTATION REGULATORY PROTEIN MAL13-RELATED"/>
    <property type="match status" value="1"/>
</dbReference>
<keyword evidence="7" id="KW-0804">Transcription</keyword>
<dbReference type="GO" id="GO:0006351">
    <property type="term" value="P:DNA-templated transcription"/>
    <property type="evidence" value="ECO:0007669"/>
    <property type="project" value="InterPro"/>
</dbReference>
<dbReference type="CDD" id="cd12148">
    <property type="entry name" value="fungal_TF_MHR"/>
    <property type="match status" value="1"/>
</dbReference>
<comment type="similarity">
    <text evidence="2">Belongs to the MAL13 family.</text>
</comment>
<dbReference type="PROSITE" id="PS50048">
    <property type="entry name" value="ZN2_CY6_FUNGAL_2"/>
    <property type="match status" value="1"/>
</dbReference>
<dbReference type="Proteomes" id="UP000253472">
    <property type="component" value="Unassembled WGS sequence"/>
</dbReference>
<dbReference type="EMBL" id="QLNQ01000018">
    <property type="protein sequence ID" value="RCK66104.1"/>
    <property type="molecule type" value="Genomic_DNA"/>
</dbReference>
<dbReference type="GO" id="GO:0000981">
    <property type="term" value="F:DNA-binding transcription factor activity, RNA polymerase II-specific"/>
    <property type="evidence" value="ECO:0007669"/>
    <property type="project" value="InterPro"/>
</dbReference>
<dbReference type="GO" id="GO:0003677">
    <property type="term" value="F:DNA binding"/>
    <property type="evidence" value="ECO:0007669"/>
    <property type="project" value="UniProtKB-KW"/>
</dbReference>
<evidence type="ECO:0000256" key="2">
    <source>
        <dbReference type="ARBA" id="ARBA00009382"/>
    </source>
</evidence>
<evidence type="ECO:0000313" key="10">
    <source>
        <dbReference type="EMBL" id="RCK66104.1"/>
    </source>
</evidence>
<accession>A0A367YJS6</accession>
<evidence type="ECO:0000256" key="6">
    <source>
        <dbReference type="ARBA" id="ARBA00023125"/>
    </source>
</evidence>
<proteinExistence type="inferred from homology"/>
<evidence type="ECO:0000313" key="11">
    <source>
        <dbReference type="Proteomes" id="UP000253472"/>
    </source>
</evidence>
<dbReference type="Pfam" id="PF00172">
    <property type="entry name" value="Zn_clus"/>
    <property type="match status" value="1"/>
</dbReference>
<evidence type="ECO:0000256" key="8">
    <source>
        <dbReference type="ARBA" id="ARBA00023242"/>
    </source>
</evidence>
<evidence type="ECO:0000259" key="9">
    <source>
        <dbReference type="PROSITE" id="PS50048"/>
    </source>
</evidence>
<evidence type="ECO:0000256" key="7">
    <source>
        <dbReference type="ARBA" id="ARBA00023163"/>
    </source>
</evidence>
<gene>
    <name evidence="10" type="primary">SUC1</name>
    <name evidence="10" type="ORF">Cantr_01790</name>
</gene>
<comment type="caution">
    <text evidence="10">The sequence shown here is derived from an EMBL/GenBank/DDBJ whole genome shotgun (WGS) entry which is preliminary data.</text>
</comment>
<organism evidence="10 11">
    <name type="scientific">Candida viswanathii</name>
    <dbReference type="NCBI Taxonomy" id="5486"/>
    <lineage>
        <taxon>Eukaryota</taxon>
        <taxon>Fungi</taxon>
        <taxon>Dikarya</taxon>
        <taxon>Ascomycota</taxon>
        <taxon>Saccharomycotina</taxon>
        <taxon>Pichiomycetes</taxon>
        <taxon>Debaryomycetaceae</taxon>
        <taxon>Candida/Lodderomyces clade</taxon>
        <taxon>Candida</taxon>
    </lineage>
</organism>
<dbReference type="SMART" id="SM00066">
    <property type="entry name" value="GAL4"/>
    <property type="match status" value="1"/>
</dbReference>
<dbReference type="STRING" id="5486.A0A367YJS6"/>
<evidence type="ECO:0000256" key="4">
    <source>
        <dbReference type="ARBA" id="ARBA00022833"/>
    </source>
</evidence>
<dbReference type="Pfam" id="PF04082">
    <property type="entry name" value="Fungal_trans"/>
    <property type="match status" value="1"/>
</dbReference>
<reference evidence="10 11" key="1">
    <citation type="submission" date="2018-06" db="EMBL/GenBank/DDBJ databases">
        <title>Whole genome sequencing of Candida tropicalis (genome annotated by CSBL at Korea University).</title>
        <authorList>
            <person name="Ahn J."/>
        </authorList>
    </citation>
    <scope>NUCLEOTIDE SEQUENCE [LARGE SCALE GENOMIC DNA]</scope>
    <source>
        <strain evidence="10 11">ATCC 20962</strain>
    </source>
</reference>
<feature type="domain" description="Zn(2)-C6 fungal-type" evidence="9">
    <location>
        <begin position="10"/>
        <end position="39"/>
    </location>
</feature>
<dbReference type="CDD" id="cd00067">
    <property type="entry name" value="GAL4"/>
    <property type="match status" value="1"/>
</dbReference>
<dbReference type="OrthoDB" id="2740448at2759"/>
<dbReference type="Gene3D" id="4.10.240.10">
    <property type="entry name" value="Zn(2)-C6 fungal-type DNA-binding domain"/>
    <property type="match status" value="1"/>
</dbReference>
<dbReference type="PROSITE" id="PS00463">
    <property type="entry name" value="ZN2_CY6_FUNGAL_1"/>
    <property type="match status" value="1"/>
</dbReference>
<keyword evidence="4" id="KW-0862">Zinc</keyword>
<sequence length="514" mass="58261">MSKRTTYTRPCDSCSVRKVKCDLKTPCSRCVAHNLQCTNKRIRKKCGPKKIHDKTREAIKNLNEPESSPDQHFRQQQQQLQTDHFIPAFPLDKLLPSLNCYQTWYYGIWPVVSIAEITARVAQNDVSAYALACSISAAILNQIAFISNNALYCIPQNVKDLNFTGECIRARTYMNYQFTPTLEVLLTSFFLHVAEVNRGSKAAGVLYLREAITMAQVIGLHNESTYQSKPIAEAHRMRKIYFLLLVTERFMCLDDSIPVVLENSIREFSLNDEEYSVLIEGFKQLVRVFAIPLKSIFDNFIQLHNSKSMPPEAAGLLNKIQMELDSIRISPIAPDIQKANIMVSKYWMKALTWKITRSNNLLDDFNVSLSVSYPLQMAKRFLFEIKELPLSSFESNGPGVGFKLLTMATGLIDSINLSGDSTGFEYLQQIFDLISKLKNTEIILPRREYEQVKDALSKVQTDLLFNSAQQGGYISEVDSNGSLDAFFNDPRVFYPTGDAAAPPNDPSFIPRYPS</sequence>
<dbReference type="PANTHER" id="PTHR31668">
    <property type="entry name" value="GLUCOSE TRANSPORT TRANSCRIPTION REGULATOR RGT1-RELATED-RELATED"/>
    <property type="match status" value="1"/>
</dbReference>
<dbReference type="InterPro" id="IPR001138">
    <property type="entry name" value="Zn2Cys6_DnaBD"/>
</dbReference>
<evidence type="ECO:0000256" key="3">
    <source>
        <dbReference type="ARBA" id="ARBA00022723"/>
    </source>
</evidence>
<dbReference type="SUPFAM" id="SSF57701">
    <property type="entry name" value="Zn2/Cys6 DNA-binding domain"/>
    <property type="match status" value="1"/>
</dbReference>
<keyword evidence="5" id="KW-0805">Transcription regulation</keyword>
<keyword evidence="11" id="KW-1185">Reference proteome</keyword>
<dbReference type="GO" id="GO:0008270">
    <property type="term" value="F:zinc ion binding"/>
    <property type="evidence" value="ECO:0007669"/>
    <property type="project" value="InterPro"/>
</dbReference>
<dbReference type="InterPro" id="IPR007219">
    <property type="entry name" value="XnlR_reg_dom"/>
</dbReference>
<name>A0A367YJS6_9ASCO</name>